<feature type="region of interest" description="Disordered" evidence="1">
    <location>
        <begin position="351"/>
        <end position="373"/>
    </location>
</feature>
<accession>A0A8T1FAY0</accession>
<gene>
    <name evidence="2" type="ORF">PC118_g18513</name>
</gene>
<evidence type="ECO:0000313" key="3">
    <source>
        <dbReference type="Proteomes" id="UP000697107"/>
    </source>
</evidence>
<sequence>MRTAWDRAFKTLSVRLSLAQRKTNTVHQRVKLESAIIIPKLLYVGRHAWPSQDVVTEADNRIKNFIWRSSFARTDRAPAGWVGKWALAENPLTQMIGDILQLPHGLHNCALVPRHCKIPCKLRKSIWETGRPWTELHWAQDNPHDEEQEGAEQSLRRLLKLRYGLRTTWQADGLSCNFNSRLKEQFQDWTRKRTANRGKFSYRAVLELPLQAIRIRTATGDRASWATSASLQARSTVDKVGEVLSVHYVGSGNILFLPTRLLGDIFGLRLRQTPDWLVVWAKDRPTDLWDRLHAVGQDLWRLGCVTIFTAIWRWNVEQVHGDNAKRTYQAAQVGLRKELLETCAKQNDRKKRRGRVWRKREPGWSGTDASGFL</sequence>
<protein>
    <submittedName>
        <fullName evidence="2">Uncharacterized protein</fullName>
    </submittedName>
</protein>
<dbReference type="VEuPathDB" id="FungiDB:PC110_g8628"/>
<name>A0A8T1FAY0_9STRA</name>
<dbReference type="Proteomes" id="UP000697107">
    <property type="component" value="Unassembled WGS sequence"/>
</dbReference>
<evidence type="ECO:0000256" key="1">
    <source>
        <dbReference type="SAM" id="MobiDB-lite"/>
    </source>
</evidence>
<dbReference type="EMBL" id="RCML01000924">
    <property type="protein sequence ID" value="KAG2967539.1"/>
    <property type="molecule type" value="Genomic_DNA"/>
</dbReference>
<proteinExistence type="predicted"/>
<dbReference type="AlphaFoldDB" id="A0A8T1FAY0"/>
<evidence type="ECO:0000313" key="2">
    <source>
        <dbReference type="EMBL" id="KAG2967539.1"/>
    </source>
</evidence>
<organism evidence="2 3">
    <name type="scientific">Phytophthora cactorum</name>
    <dbReference type="NCBI Taxonomy" id="29920"/>
    <lineage>
        <taxon>Eukaryota</taxon>
        <taxon>Sar</taxon>
        <taxon>Stramenopiles</taxon>
        <taxon>Oomycota</taxon>
        <taxon>Peronosporomycetes</taxon>
        <taxon>Peronosporales</taxon>
        <taxon>Peronosporaceae</taxon>
        <taxon>Phytophthora</taxon>
    </lineage>
</organism>
<comment type="caution">
    <text evidence="2">The sequence shown here is derived from an EMBL/GenBank/DDBJ whole genome shotgun (WGS) entry which is preliminary data.</text>
</comment>
<reference evidence="2" key="1">
    <citation type="submission" date="2018-10" db="EMBL/GenBank/DDBJ databases">
        <title>Effector identification in a new, highly contiguous assembly of the strawberry crown rot pathogen Phytophthora cactorum.</title>
        <authorList>
            <person name="Armitage A.D."/>
            <person name="Nellist C.F."/>
            <person name="Bates H."/>
            <person name="Vickerstaff R.J."/>
            <person name="Harrison R.J."/>
        </authorList>
    </citation>
    <scope>NUCLEOTIDE SEQUENCE</scope>
    <source>
        <strain evidence="2">P415</strain>
    </source>
</reference>